<organism evidence="3 4">
    <name type="scientific">Desulfomarina profundi</name>
    <dbReference type="NCBI Taxonomy" id="2772557"/>
    <lineage>
        <taxon>Bacteria</taxon>
        <taxon>Pseudomonadati</taxon>
        <taxon>Thermodesulfobacteriota</taxon>
        <taxon>Desulfobulbia</taxon>
        <taxon>Desulfobulbales</taxon>
        <taxon>Desulfobulbaceae</taxon>
        <taxon>Desulfomarina</taxon>
    </lineage>
</organism>
<protein>
    <recommendedName>
        <fullName evidence="5">5-oxoprolinase</fullName>
    </recommendedName>
</protein>
<evidence type="ECO:0000259" key="2">
    <source>
        <dbReference type="Pfam" id="PF05378"/>
    </source>
</evidence>
<dbReference type="KEGG" id="dbk:DGMP_30600"/>
<name>A0A8D5FIQ3_9BACT</name>
<evidence type="ECO:0008006" key="5">
    <source>
        <dbReference type="Google" id="ProtNLM"/>
    </source>
</evidence>
<dbReference type="Pfam" id="PF01968">
    <property type="entry name" value="Hydantoinase_A"/>
    <property type="match status" value="1"/>
</dbReference>
<keyword evidence="4" id="KW-1185">Reference proteome</keyword>
<dbReference type="Proteomes" id="UP000826725">
    <property type="component" value="Chromosome"/>
</dbReference>
<evidence type="ECO:0000259" key="1">
    <source>
        <dbReference type="Pfam" id="PF01968"/>
    </source>
</evidence>
<dbReference type="InterPro" id="IPR008040">
    <property type="entry name" value="Hydant_A_N"/>
</dbReference>
<dbReference type="GO" id="GO:0005829">
    <property type="term" value="C:cytosol"/>
    <property type="evidence" value="ECO:0007669"/>
    <property type="project" value="TreeGrafter"/>
</dbReference>
<evidence type="ECO:0000313" key="3">
    <source>
        <dbReference type="EMBL" id="BCL62367.1"/>
    </source>
</evidence>
<dbReference type="InterPro" id="IPR045079">
    <property type="entry name" value="Oxoprolinase-like"/>
</dbReference>
<dbReference type="AlphaFoldDB" id="A0A8D5FIQ3"/>
<dbReference type="PANTHER" id="PTHR11365">
    <property type="entry name" value="5-OXOPROLINASE RELATED"/>
    <property type="match status" value="1"/>
</dbReference>
<sequence>MTQWQIWIDRGGTFTDIVAKRPDNTLVTHKLLSENPEKYRDAAIQGIRELLQLNPEEPLPEGLIDTVKMGTTVATNALLERKGERTLLVITRGFGDALRIGYQTRPDLFARHIILPEMLYEEVLEVEERLSAHGDCITPLDTKSAENGLKKAYKKGIRSVAIVLMHGYRYPDHEQQLAEIAREIGFTQISQSHQVSPLMKLVSRGDTTVVDAYLSPILRRYVNQVEERLKNKSRHEGPKLMFMQSSGGLTDAHLFQGKDAILSGPAGELSVWSKQRP</sequence>
<dbReference type="InterPro" id="IPR002821">
    <property type="entry name" value="Hydantoinase_A"/>
</dbReference>
<proteinExistence type="predicted"/>
<dbReference type="GO" id="GO:0006749">
    <property type="term" value="P:glutathione metabolic process"/>
    <property type="evidence" value="ECO:0007669"/>
    <property type="project" value="TreeGrafter"/>
</dbReference>
<dbReference type="GO" id="GO:0017168">
    <property type="term" value="F:5-oxoprolinase (ATP-hydrolyzing) activity"/>
    <property type="evidence" value="ECO:0007669"/>
    <property type="project" value="TreeGrafter"/>
</dbReference>
<gene>
    <name evidence="3" type="ORF">DGMP_30600</name>
</gene>
<accession>A0A8D5FIQ3</accession>
<feature type="domain" description="Hydantoinase A/oxoprolinase" evidence="1">
    <location>
        <begin position="204"/>
        <end position="268"/>
    </location>
</feature>
<reference evidence="3" key="1">
    <citation type="submission" date="2020-09" db="EMBL/GenBank/DDBJ databases">
        <title>Desulfogranum mesoprofundum gen. nov., sp. nov., a novel mesophilic, sulfate-reducing chemolithoautotroph isolated from a deep-sea hydrothermal vent chimney in the Suiyo Seamount.</title>
        <authorList>
            <person name="Hashimoto Y."/>
            <person name="Nakagawa S."/>
        </authorList>
    </citation>
    <scope>NUCLEOTIDE SEQUENCE</scope>
    <source>
        <strain evidence="3">KT2</strain>
    </source>
</reference>
<dbReference type="EMBL" id="AP024086">
    <property type="protein sequence ID" value="BCL62367.1"/>
    <property type="molecule type" value="Genomic_DNA"/>
</dbReference>
<dbReference type="PANTHER" id="PTHR11365:SF23">
    <property type="entry name" value="HYPOTHETICAL 5-OXOPROLINASE (EUROFUNG)-RELATED"/>
    <property type="match status" value="1"/>
</dbReference>
<feature type="domain" description="Hydantoinase/oxoprolinase N-terminal" evidence="2">
    <location>
        <begin position="6"/>
        <end position="185"/>
    </location>
</feature>
<evidence type="ECO:0000313" key="4">
    <source>
        <dbReference type="Proteomes" id="UP000826725"/>
    </source>
</evidence>
<dbReference type="Pfam" id="PF05378">
    <property type="entry name" value="Hydant_A_N"/>
    <property type="match status" value="1"/>
</dbReference>